<reference evidence="1" key="1">
    <citation type="submission" date="2021-01" db="EMBL/GenBank/DDBJ databases">
        <authorList>
            <person name="Corre E."/>
            <person name="Pelletier E."/>
            <person name="Niang G."/>
            <person name="Scheremetjew M."/>
            <person name="Finn R."/>
            <person name="Kale V."/>
            <person name="Holt S."/>
            <person name="Cochrane G."/>
            <person name="Meng A."/>
            <person name="Brown T."/>
            <person name="Cohen L."/>
        </authorList>
    </citation>
    <scope>NUCLEOTIDE SEQUENCE</scope>
    <source>
        <strain evidence="1">CCMP1510</strain>
    </source>
</reference>
<dbReference type="Gene3D" id="1.25.40.10">
    <property type="entry name" value="Tetratricopeptide repeat domain"/>
    <property type="match status" value="1"/>
</dbReference>
<evidence type="ECO:0000313" key="1">
    <source>
        <dbReference type="EMBL" id="CAE0370699.1"/>
    </source>
</evidence>
<proteinExistence type="predicted"/>
<dbReference type="Pfam" id="PF13181">
    <property type="entry name" value="TPR_8"/>
    <property type="match status" value="1"/>
</dbReference>
<dbReference type="InterPro" id="IPR011990">
    <property type="entry name" value="TPR-like_helical_dom_sf"/>
</dbReference>
<gene>
    <name evidence="1" type="ORF">ALAG00032_LOCUS11478</name>
</gene>
<dbReference type="SUPFAM" id="SSF48452">
    <property type="entry name" value="TPR-like"/>
    <property type="match status" value="1"/>
</dbReference>
<evidence type="ECO:0008006" key="2">
    <source>
        <dbReference type="Google" id="ProtNLM"/>
    </source>
</evidence>
<dbReference type="SMART" id="SM00028">
    <property type="entry name" value="TPR"/>
    <property type="match status" value="2"/>
</dbReference>
<organism evidence="1">
    <name type="scientific">Aureoumbra lagunensis</name>
    <dbReference type="NCBI Taxonomy" id="44058"/>
    <lineage>
        <taxon>Eukaryota</taxon>
        <taxon>Sar</taxon>
        <taxon>Stramenopiles</taxon>
        <taxon>Ochrophyta</taxon>
        <taxon>Pelagophyceae</taxon>
        <taxon>Pelagomonadales</taxon>
        <taxon>Aureoumbra</taxon>
    </lineage>
</organism>
<dbReference type="InterPro" id="IPR019734">
    <property type="entry name" value="TPR_rpt"/>
</dbReference>
<dbReference type="AlphaFoldDB" id="A0A7S3K1S3"/>
<protein>
    <recommendedName>
        <fullName evidence="2">Tetratricopeptide repeat protein 5 OB fold domain-containing protein</fullName>
    </recommendedName>
</protein>
<accession>A0A7S3K1S3</accession>
<dbReference type="EMBL" id="HBIJ01017245">
    <property type="protein sequence ID" value="CAE0370699.1"/>
    <property type="molecule type" value="Transcribed_RNA"/>
</dbReference>
<sequence>MDAIEKRIVDLWEVREHYFGIDGKEKEEIIAVEIKEIVDALKEVQQAQQKMCSTDRARLAYLNGRALDSSSGYNNQAEEALCRAVKLAPEAVEAWNALGHVLWKKGAIEAAKDCFESGLNARANAIGHRYLSMVIRIGTGDMLTQKNQAIQHARSAVELQIDNPDNWYALGNCYVARYFDAAGGRNGADLQHATRVYARAEILYDNFSTKKRKNEIIAKCTKTNLVFGNPDLYFNRGHLRKYIEAYHLAATDFNKAHSLDQALKANDLEEDCSRWTKRISELVKKKAQLKPKKKKELVDKLIHLSQDNFITIDSLPIATDSLAGFLSAPSSSYEDKKCIIAVIALELRRDTPDVFLAAVHNPINPQDPHFITLSFFDADTKALVPGTALFIREPTRFHVAQHDDDDSSCGYDALRIVHAPSCLLEGQTPLQTTFQAVSTGKML</sequence>
<name>A0A7S3K1S3_9STRA</name>